<proteinExistence type="inferred from homology"/>
<dbReference type="GeneID" id="82152399"/>
<evidence type="ECO:0000259" key="4">
    <source>
        <dbReference type="Pfam" id="PF00884"/>
    </source>
</evidence>
<dbReference type="Pfam" id="PF00884">
    <property type="entry name" value="Sulfatase"/>
    <property type="match status" value="1"/>
</dbReference>
<dbReference type="InterPro" id="IPR017850">
    <property type="entry name" value="Alkaline_phosphatase_core_sf"/>
</dbReference>
<dbReference type="PANTHER" id="PTHR42693:SF53">
    <property type="entry name" value="ENDO-4-O-SULFATASE"/>
    <property type="match status" value="1"/>
</dbReference>
<dbReference type="GO" id="GO:0004065">
    <property type="term" value="F:arylsulfatase activity"/>
    <property type="evidence" value="ECO:0007669"/>
    <property type="project" value="TreeGrafter"/>
</dbReference>
<dbReference type="EMBL" id="ASSP01000021">
    <property type="protein sequence ID" value="EOS09941.1"/>
    <property type="molecule type" value="Genomic_DNA"/>
</dbReference>
<dbReference type="PANTHER" id="PTHR42693">
    <property type="entry name" value="ARYLSULFATASE FAMILY MEMBER"/>
    <property type="match status" value="1"/>
</dbReference>
<dbReference type="Gene3D" id="3.30.1120.10">
    <property type="match status" value="1"/>
</dbReference>
<evidence type="ECO:0000313" key="6">
    <source>
        <dbReference type="Proteomes" id="UP000014200"/>
    </source>
</evidence>
<evidence type="ECO:0000313" key="5">
    <source>
        <dbReference type="EMBL" id="EOS09941.1"/>
    </source>
</evidence>
<dbReference type="OrthoDB" id="9765065at2"/>
<keyword evidence="6" id="KW-1185">Reference proteome</keyword>
<evidence type="ECO:0000256" key="3">
    <source>
        <dbReference type="PIRSR" id="PIRSR600917-52"/>
    </source>
</evidence>
<name>R9I1H0_9BACT</name>
<dbReference type="InterPro" id="IPR000917">
    <property type="entry name" value="Sulfatase_N"/>
</dbReference>
<protein>
    <recommendedName>
        <fullName evidence="4">Sulfatase N-terminal domain-containing protein</fullName>
    </recommendedName>
</protein>
<dbReference type="RefSeq" id="WP_016277776.1">
    <property type="nucleotide sequence ID" value="NZ_JABVZU010000002.1"/>
</dbReference>
<dbReference type="AlphaFoldDB" id="R9I1H0"/>
<dbReference type="SUPFAM" id="SSF53649">
    <property type="entry name" value="Alkaline phosphatase-like"/>
    <property type="match status" value="1"/>
</dbReference>
<dbReference type="HOGENOM" id="CLU_006332_10_4_10"/>
<dbReference type="PATRIC" id="fig|1235788.3.peg.3582"/>
<dbReference type="STRING" id="1235788.C802_03494"/>
<dbReference type="InterPro" id="IPR050738">
    <property type="entry name" value="Sulfatase"/>
</dbReference>
<feature type="modified residue" description="3-oxoalanine (Ser)" evidence="3">
    <location>
        <position position="80"/>
    </location>
</feature>
<feature type="domain" description="Sulfatase N-terminal" evidence="4">
    <location>
        <begin position="32"/>
        <end position="360"/>
    </location>
</feature>
<dbReference type="Proteomes" id="UP000014200">
    <property type="component" value="Unassembled WGS sequence"/>
</dbReference>
<sequence length="470" mass="52934">MKTIDKYILLTMSLGVVPNIISAQGEKENSLPNVIYIMADDLGIGDLGCYGQRIIQTPGIDNLAATGMRFAQHYTGCTVSAPSRCCLMTGKHTGHSFIRGNKGVKASDGYSYDYPLADDEITVAEILKKRNYATACIGKWGLGGPKSEGYPTKQGFDYFFGYLGQGNAHRYYPAFLFENEKKIMLNGEKYSHDLIIEKALSFIEKKSDKPFFLYLAPTLPHPDLVVPSGELGEYDGMFDEKPYLGKDYTPQSKPRATYAAMVSRLDRDVQRVVDLVEKKGLSNNTIIIFTSDNGVHKEGGHDPEVFDSNSAFRGYKRDLYEGGIRTPFIIRWPAKVKKGSVSYHISAFWDFLPTMCDLIGEQVPVTVDGISFLPELTGQGELLKHDYLYWEFHEQGGKQAILLNDNWKLIKLQVNNPQKTKLELYNLNSDPSEQMNVSKQYPEKVRILNDLLQKAHKTSVIFPFAHEKKE</sequence>
<evidence type="ECO:0000256" key="1">
    <source>
        <dbReference type="ARBA" id="ARBA00008779"/>
    </source>
</evidence>
<evidence type="ECO:0000256" key="2">
    <source>
        <dbReference type="ARBA" id="ARBA00022801"/>
    </source>
</evidence>
<keyword evidence="2" id="KW-0378">Hydrolase</keyword>
<dbReference type="CDD" id="cd16145">
    <property type="entry name" value="ARS_like"/>
    <property type="match status" value="1"/>
</dbReference>
<dbReference type="Gene3D" id="3.40.720.10">
    <property type="entry name" value="Alkaline Phosphatase, subunit A"/>
    <property type="match status" value="1"/>
</dbReference>
<reference evidence="5 6" key="1">
    <citation type="submission" date="2013-04" db="EMBL/GenBank/DDBJ databases">
        <title>The Genome Sequence of Bacteroides massiliensis dnLKV3.</title>
        <authorList>
            <consortium name="The Broad Institute Genomics Platform"/>
            <consortium name="The Broad Institute Genome Sequencing Center for Infectious Disease"/>
            <person name="Earl A."/>
            <person name="Xavier R."/>
            <person name="Kuhn K."/>
            <person name="Stappenbeck T."/>
            <person name="Walker B."/>
            <person name="Young S."/>
            <person name="Zeng Q."/>
            <person name="Gargeya S."/>
            <person name="Fitzgerald M."/>
            <person name="Haas B."/>
            <person name="Abouelleil A."/>
            <person name="Allen A.W."/>
            <person name="Alvarado L."/>
            <person name="Arachchi H.M."/>
            <person name="Berlin A.M."/>
            <person name="Chapman S.B."/>
            <person name="Gainer-Dewar J."/>
            <person name="Goldberg J."/>
            <person name="Griggs A."/>
            <person name="Gujja S."/>
            <person name="Hansen M."/>
            <person name="Howarth C."/>
            <person name="Imamovic A."/>
            <person name="Ireland A."/>
            <person name="Larimer J."/>
            <person name="McCowan C."/>
            <person name="Murphy C."/>
            <person name="Pearson M."/>
            <person name="Poon T.W."/>
            <person name="Priest M."/>
            <person name="Roberts A."/>
            <person name="Saif S."/>
            <person name="Shea T."/>
            <person name="Sisk P."/>
            <person name="Sykes S."/>
            <person name="Wortman J."/>
            <person name="Nusbaum C."/>
            <person name="Birren B."/>
        </authorList>
    </citation>
    <scope>NUCLEOTIDE SEQUENCE [LARGE SCALE GENOMIC DNA]</scope>
    <source>
        <strain evidence="6">dnLKV3</strain>
    </source>
</reference>
<comment type="PTM">
    <text evidence="3">The conversion to 3-oxoalanine (also known as C-formylglycine, FGly), of a serine or cysteine residue in prokaryotes and of a cysteine residue in eukaryotes, is critical for catalytic activity.</text>
</comment>
<organism evidence="5 6">
    <name type="scientific">Phocaeicola sartorii</name>
    <dbReference type="NCBI Taxonomy" id="671267"/>
    <lineage>
        <taxon>Bacteria</taxon>
        <taxon>Pseudomonadati</taxon>
        <taxon>Bacteroidota</taxon>
        <taxon>Bacteroidia</taxon>
        <taxon>Bacteroidales</taxon>
        <taxon>Bacteroidaceae</taxon>
        <taxon>Phocaeicola</taxon>
    </lineage>
</organism>
<accession>R9I1H0</accession>
<gene>
    <name evidence="5" type="ORF">C802_03494</name>
</gene>
<comment type="caution">
    <text evidence="5">The sequence shown here is derived from an EMBL/GenBank/DDBJ whole genome shotgun (WGS) entry which is preliminary data.</text>
</comment>
<comment type="similarity">
    <text evidence="1">Belongs to the sulfatase family.</text>
</comment>